<dbReference type="EMBL" id="UINC01096709">
    <property type="protein sequence ID" value="SVC53817.1"/>
    <property type="molecule type" value="Genomic_DNA"/>
</dbReference>
<organism evidence="1">
    <name type="scientific">marine metagenome</name>
    <dbReference type="NCBI Taxonomy" id="408172"/>
    <lineage>
        <taxon>unclassified sequences</taxon>
        <taxon>metagenomes</taxon>
        <taxon>ecological metagenomes</taxon>
    </lineage>
</organism>
<proteinExistence type="predicted"/>
<dbReference type="AlphaFoldDB" id="A0A382N130"/>
<gene>
    <name evidence="1" type="ORF">METZ01_LOCUS306671</name>
</gene>
<name>A0A382N130_9ZZZZ</name>
<reference evidence="1" key="1">
    <citation type="submission" date="2018-05" db="EMBL/GenBank/DDBJ databases">
        <authorList>
            <person name="Lanie J.A."/>
            <person name="Ng W.-L."/>
            <person name="Kazmierczak K.M."/>
            <person name="Andrzejewski T.M."/>
            <person name="Davidsen T.M."/>
            <person name="Wayne K.J."/>
            <person name="Tettelin H."/>
            <person name="Glass J.I."/>
            <person name="Rusch D."/>
            <person name="Podicherti R."/>
            <person name="Tsui H.-C.T."/>
            <person name="Winkler M.E."/>
        </authorList>
    </citation>
    <scope>NUCLEOTIDE SEQUENCE</scope>
</reference>
<protein>
    <submittedName>
        <fullName evidence="1">Uncharacterized protein</fullName>
    </submittedName>
</protein>
<evidence type="ECO:0000313" key="1">
    <source>
        <dbReference type="EMBL" id="SVC53817.1"/>
    </source>
</evidence>
<accession>A0A382N130</accession>
<sequence>MSAIGQGVSAYLKAGVKDRYFYGLRRTDEGELYIGKVDQMLTGDGVSVNVPGDPAKNFSEFDQGQDFYEGRGPNHDKVFANLKYEQFRWDDVNLNYYVNSEGELVVRINSQQTDGTVAYPNTDEQVVYDKTIFSFDRDVYYFDSNEVTFDKH</sequence>